<dbReference type="Proteomes" id="UP000324222">
    <property type="component" value="Unassembled WGS sequence"/>
</dbReference>
<organism evidence="1 2">
    <name type="scientific">Portunus trituberculatus</name>
    <name type="common">Swimming crab</name>
    <name type="synonym">Neptunus trituberculatus</name>
    <dbReference type="NCBI Taxonomy" id="210409"/>
    <lineage>
        <taxon>Eukaryota</taxon>
        <taxon>Metazoa</taxon>
        <taxon>Ecdysozoa</taxon>
        <taxon>Arthropoda</taxon>
        <taxon>Crustacea</taxon>
        <taxon>Multicrustacea</taxon>
        <taxon>Malacostraca</taxon>
        <taxon>Eumalacostraca</taxon>
        <taxon>Eucarida</taxon>
        <taxon>Decapoda</taxon>
        <taxon>Pleocyemata</taxon>
        <taxon>Brachyura</taxon>
        <taxon>Eubrachyura</taxon>
        <taxon>Portunoidea</taxon>
        <taxon>Portunidae</taxon>
        <taxon>Portuninae</taxon>
        <taxon>Portunus</taxon>
    </lineage>
</organism>
<proteinExistence type="predicted"/>
<evidence type="ECO:0000313" key="2">
    <source>
        <dbReference type="Proteomes" id="UP000324222"/>
    </source>
</evidence>
<keyword evidence="2" id="KW-1185">Reference proteome</keyword>
<protein>
    <submittedName>
        <fullName evidence="1">Uncharacterized protein</fullName>
    </submittedName>
</protein>
<dbReference type="AlphaFoldDB" id="A0A5B7FAZ1"/>
<reference evidence="1 2" key="1">
    <citation type="submission" date="2019-05" db="EMBL/GenBank/DDBJ databases">
        <title>Another draft genome of Portunus trituberculatus and its Hox gene families provides insights of decapod evolution.</title>
        <authorList>
            <person name="Jeong J.-H."/>
            <person name="Song I."/>
            <person name="Kim S."/>
            <person name="Choi T."/>
            <person name="Kim D."/>
            <person name="Ryu S."/>
            <person name="Kim W."/>
        </authorList>
    </citation>
    <scope>NUCLEOTIDE SEQUENCE [LARGE SCALE GENOMIC DNA]</scope>
    <source>
        <tissue evidence="1">Muscle</tissue>
    </source>
</reference>
<comment type="caution">
    <text evidence="1">The sequence shown here is derived from an EMBL/GenBank/DDBJ whole genome shotgun (WGS) entry which is preliminary data.</text>
</comment>
<name>A0A5B7FAZ1_PORTR</name>
<accession>A0A5B7FAZ1</accession>
<evidence type="ECO:0000313" key="1">
    <source>
        <dbReference type="EMBL" id="MPC42288.1"/>
    </source>
</evidence>
<gene>
    <name evidence="1" type="ORF">E2C01_035907</name>
</gene>
<dbReference type="EMBL" id="VSRR010005380">
    <property type="protein sequence ID" value="MPC42288.1"/>
    <property type="molecule type" value="Genomic_DNA"/>
</dbReference>
<sequence length="73" mass="8546">MNRDPPKRKCLCRFASTSCEDLRRYYVDFPWNDYCFRVRDPSLCAERLTESRKLAKGNNKKKAPSVASLLTDL</sequence>